<dbReference type="EMBL" id="BAABBF010000001">
    <property type="protein sequence ID" value="GAA3693897.1"/>
    <property type="molecule type" value="Genomic_DNA"/>
</dbReference>
<feature type="compositionally biased region" description="Basic and acidic residues" evidence="1">
    <location>
        <begin position="1"/>
        <end position="12"/>
    </location>
</feature>
<feature type="region of interest" description="Disordered" evidence="1">
    <location>
        <begin position="1"/>
        <end position="31"/>
    </location>
</feature>
<comment type="caution">
    <text evidence="2">The sequence shown here is derived from an EMBL/GenBank/DDBJ whole genome shotgun (WGS) entry which is preliminary data.</text>
</comment>
<dbReference type="PANTHER" id="PTHR30383">
    <property type="entry name" value="THIOESTERASE 1/PROTEASE 1/LYSOPHOSPHOLIPASE L1"/>
    <property type="match status" value="1"/>
</dbReference>
<gene>
    <name evidence="2" type="ORF">GCM10022268_00940</name>
</gene>
<dbReference type="InterPro" id="IPR007407">
    <property type="entry name" value="DUF459"/>
</dbReference>
<evidence type="ECO:0000313" key="3">
    <source>
        <dbReference type="Proteomes" id="UP001500523"/>
    </source>
</evidence>
<dbReference type="InterPro" id="IPR036514">
    <property type="entry name" value="SGNH_hydro_sf"/>
</dbReference>
<protein>
    <recommendedName>
        <fullName evidence="4">DUF459 domain-containing protein</fullName>
    </recommendedName>
</protein>
<sequence length="335" mass="35799">MTHFDLPDERPGQHPADTPSSPGPSSSTPRPIADRTAVLFVGLVAGFAVGVSFHTSPPVTAPVMATTPAVTVPATDDAPTTPPAATPPSVPATSGPTAIDPRVLARVKADGRIRVGVFGDSIGNGMFEALYYQLPRDQGYDVLRFSKEATGFTRYHTLDLAQRAREQLAADPVDVAVISFGANDAQDMWEEGHLHPLLGDSWRRIVGDRLDRFVATARSTGATVYWIGLPVMRDAQMDATMQAMDAFYADHMRRLGVTFVDTRPLSVDGQGRYNAYLPDAKTGRPALMRTPDGIHLIGVGYRRLTAGVADDIRAFAAKARAAAGVAAPQPNEAAR</sequence>
<evidence type="ECO:0000256" key="1">
    <source>
        <dbReference type="SAM" id="MobiDB-lite"/>
    </source>
</evidence>
<feature type="compositionally biased region" description="Low complexity" evidence="1">
    <location>
        <begin position="19"/>
        <end position="31"/>
    </location>
</feature>
<accession>A0ABP7CU55</accession>
<dbReference type="Pfam" id="PF04311">
    <property type="entry name" value="DUF459"/>
    <property type="match status" value="1"/>
</dbReference>
<name>A0ABP7CU55_9SPHN</name>
<dbReference type="RefSeq" id="WP_344691210.1">
    <property type="nucleotide sequence ID" value="NZ_BAABBF010000001.1"/>
</dbReference>
<dbReference type="Proteomes" id="UP001500523">
    <property type="component" value="Unassembled WGS sequence"/>
</dbReference>
<keyword evidence="3" id="KW-1185">Reference proteome</keyword>
<feature type="compositionally biased region" description="Pro residues" evidence="1">
    <location>
        <begin position="80"/>
        <end position="90"/>
    </location>
</feature>
<feature type="region of interest" description="Disordered" evidence="1">
    <location>
        <begin position="72"/>
        <end position="97"/>
    </location>
</feature>
<evidence type="ECO:0000313" key="2">
    <source>
        <dbReference type="EMBL" id="GAA3693897.1"/>
    </source>
</evidence>
<dbReference type="InterPro" id="IPR051532">
    <property type="entry name" value="Ester_Hydrolysis_Enzymes"/>
</dbReference>
<dbReference type="Gene3D" id="3.40.50.1110">
    <property type="entry name" value="SGNH hydrolase"/>
    <property type="match status" value="1"/>
</dbReference>
<reference evidence="3" key="1">
    <citation type="journal article" date="2019" name="Int. J. Syst. Evol. Microbiol.">
        <title>The Global Catalogue of Microorganisms (GCM) 10K type strain sequencing project: providing services to taxonomists for standard genome sequencing and annotation.</title>
        <authorList>
            <consortium name="The Broad Institute Genomics Platform"/>
            <consortium name="The Broad Institute Genome Sequencing Center for Infectious Disease"/>
            <person name="Wu L."/>
            <person name="Ma J."/>
        </authorList>
    </citation>
    <scope>NUCLEOTIDE SEQUENCE [LARGE SCALE GENOMIC DNA]</scope>
    <source>
        <strain evidence="3">JCM 17498</strain>
    </source>
</reference>
<organism evidence="2 3">
    <name type="scientific">Sphingomonas cynarae</name>
    <dbReference type="NCBI Taxonomy" id="930197"/>
    <lineage>
        <taxon>Bacteria</taxon>
        <taxon>Pseudomonadati</taxon>
        <taxon>Pseudomonadota</taxon>
        <taxon>Alphaproteobacteria</taxon>
        <taxon>Sphingomonadales</taxon>
        <taxon>Sphingomonadaceae</taxon>
        <taxon>Sphingomonas</taxon>
    </lineage>
</organism>
<dbReference type="SUPFAM" id="SSF52266">
    <property type="entry name" value="SGNH hydrolase"/>
    <property type="match status" value="1"/>
</dbReference>
<evidence type="ECO:0008006" key="4">
    <source>
        <dbReference type="Google" id="ProtNLM"/>
    </source>
</evidence>
<dbReference type="PANTHER" id="PTHR30383:SF24">
    <property type="entry name" value="THIOESTERASE 1_PROTEASE 1_LYSOPHOSPHOLIPASE L1"/>
    <property type="match status" value="1"/>
</dbReference>
<proteinExistence type="predicted"/>